<keyword evidence="4" id="KW-1185">Reference proteome</keyword>
<dbReference type="AlphaFoldDB" id="A0A5P1EL10"/>
<dbReference type="OrthoDB" id="1028014at2759"/>
<dbReference type="CDD" id="cd20071">
    <property type="entry name" value="SET_SMYD"/>
    <property type="match status" value="1"/>
</dbReference>
<evidence type="ECO:0000313" key="4">
    <source>
        <dbReference type="Proteomes" id="UP000243459"/>
    </source>
</evidence>
<dbReference type="Gene3D" id="1.25.40.10">
    <property type="entry name" value="Tetratricopeptide repeat domain"/>
    <property type="match status" value="1"/>
</dbReference>
<dbReference type="Pfam" id="PF00856">
    <property type="entry name" value="SET"/>
    <property type="match status" value="1"/>
</dbReference>
<dbReference type="SMART" id="SM00317">
    <property type="entry name" value="SET"/>
    <property type="match status" value="1"/>
</dbReference>
<dbReference type="OMA" id="FAYFDPL"/>
<dbReference type="PANTHER" id="PTHR47643">
    <property type="entry name" value="TPR DOMAIN PROTEIN (AFU_ORTHOLOGUE AFUA_5G12710)"/>
    <property type="match status" value="1"/>
</dbReference>
<dbReference type="Pfam" id="PF00515">
    <property type="entry name" value="TPR_1"/>
    <property type="match status" value="1"/>
</dbReference>
<protein>
    <recommendedName>
        <fullName evidence="2">SET domain-containing protein</fullName>
    </recommendedName>
</protein>
<dbReference type="Proteomes" id="UP000243459">
    <property type="component" value="Chromosome 7"/>
</dbReference>
<dbReference type="SUPFAM" id="SSF82199">
    <property type="entry name" value="SET domain"/>
    <property type="match status" value="1"/>
</dbReference>
<dbReference type="InterPro" id="IPR019734">
    <property type="entry name" value="TPR_rpt"/>
</dbReference>
<reference evidence="4" key="1">
    <citation type="journal article" date="2017" name="Nat. Commun.">
        <title>The asparagus genome sheds light on the origin and evolution of a young Y chromosome.</title>
        <authorList>
            <person name="Harkess A."/>
            <person name="Zhou J."/>
            <person name="Xu C."/>
            <person name="Bowers J.E."/>
            <person name="Van der Hulst R."/>
            <person name="Ayyampalayam S."/>
            <person name="Mercati F."/>
            <person name="Riccardi P."/>
            <person name="McKain M.R."/>
            <person name="Kakrana A."/>
            <person name="Tang H."/>
            <person name="Ray J."/>
            <person name="Groenendijk J."/>
            <person name="Arikit S."/>
            <person name="Mathioni S.M."/>
            <person name="Nakano M."/>
            <person name="Shan H."/>
            <person name="Telgmann-Rauber A."/>
            <person name="Kanno A."/>
            <person name="Yue Z."/>
            <person name="Chen H."/>
            <person name="Li W."/>
            <person name="Chen Y."/>
            <person name="Xu X."/>
            <person name="Zhang Y."/>
            <person name="Luo S."/>
            <person name="Chen H."/>
            <person name="Gao J."/>
            <person name="Mao Z."/>
            <person name="Pires J.C."/>
            <person name="Luo M."/>
            <person name="Kudrna D."/>
            <person name="Wing R.A."/>
            <person name="Meyers B.C."/>
            <person name="Yi K."/>
            <person name="Kong H."/>
            <person name="Lavrijsen P."/>
            <person name="Sunseri F."/>
            <person name="Falavigna A."/>
            <person name="Ye Y."/>
            <person name="Leebens-Mack J.H."/>
            <person name="Chen G."/>
        </authorList>
    </citation>
    <scope>NUCLEOTIDE SEQUENCE [LARGE SCALE GENOMIC DNA]</scope>
    <source>
        <strain evidence="4">cv. DH0086</strain>
    </source>
</reference>
<dbReference type="InterPro" id="IPR046341">
    <property type="entry name" value="SET_dom_sf"/>
</dbReference>
<dbReference type="PROSITE" id="PS50280">
    <property type="entry name" value="SET"/>
    <property type="match status" value="1"/>
</dbReference>
<dbReference type="Pfam" id="PF13181">
    <property type="entry name" value="TPR_8"/>
    <property type="match status" value="1"/>
</dbReference>
<dbReference type="SUPFAM" id="SSF48452">
    <property type="entry name" value="TPR-like"/>
    <property type="match status" value="1"/>
</dbReference>
<feature type="repeat" description="TPR" evidence="1">
    <location>
        <begin position="51"/>
        <end position="84"/>
    </location>
</feature>
<dbReference type="PANTHER" id="PTHR47643:SF2">
    <property type="entry name" value="TPR DOMAIN PROTEIN (AFU_ORTHOLOGUE AFUA_5G12710)"/>
    <property type="match status" value="1"/>
</dbReference>
<feature type="domain" description="SET" evidence="2">
    <location>
        <begin position="161"/>
        <end position="354"/>
    </location>
</feature>
<feature type="repeat" description="TPR" evidence="1">
    <location>
        <begin position="85"/>
        <end position="118"/>
    </location>
</feature>
<gene>
    <name evidence="3" type="ORF">A4U43_C07F35420</name>
</gene>
<organism evidence="3 4">
    <name type="scientific">Asparagus officinalis</name>
    <name type="common">Garden asparagus</name>
    <dbReference type="NCBI Taxonomy" id="4686"/>
    <lineage>
        <taxon>Eukaryota</taxon>
        <taxon>Viridiplantae</taxon>
        <taxon>Streptophyta</taxon>
        <taxon>Embryophyta</taxon>
        <taxon>Tracheophyta</taxon>
        <taxon>Spermatophyta</taxon>
        <taxon>Magnoliopsida</taxon>
        <taxon>Liliopsida</taxon>
        <taxon>Asparagales</taxon>
        <taxon>Asparagaceae</taxon>
        <taxon>Asparagoideae</taxon>
        <taxon>Asparagus</taxon>
    </lineage>
</organism>
<dbReference type="EMBL" id="CM007387">
    <property type="protein sequence ID" value="ONK65271.1"/>
    <property type="molecule type" value="Genomic_DNA"/>
</dbReference>
<keyword evidence="1" id="KW-0802">TPR repeat</keyword>
<dbReference type="InterPro" id="IPR001214">
    <property type="entry name" value="SET_dom"/>
</dbReference>
<dbReference type="PROSITE" id="PS50005">
    <property type="entry name" value="TPR"/>
    <property type="match status" value="2"/>
</dbReference>
<dbReference type="Gene3D" id="2.170.270.10">
    <property type="entry name" value="SET domain"/>
    <property type="match status" value="1"/>
</dbReference>
<dbReference type="InterPro" id="IPR011990">
    <property type="entry name" value="TPR-like_helical_dom_sf"/>
</dbReference>
<dbReference type="Gramene" id="ONK65271">
    <property type="protein sequence ID" value="ONK65271"/>
    <property type="gene ID" value="A4U43_C07F35420"/>
</dbReference>
<name>A0A5P1EL10_ASPOF</name>
<sequence length="519" mass="58960">MTSQLEEQLHHLRSKATELLFKEDWPQYINLYTHFISLCTQNPPNLYKPLPLAFSNRAEAHYKLKNLSSALEDCNQALEIDPSHLKSLICKGKILLDLNRYSQACDCFQRALSVNKSEEVVGLLDRCKKLDGQSRTGQINVSDWLVNGFDGKSPELAEFIGPVEIKRSDNGRRGLFATKGIEAGTVLTITKAVVLGRGILPESDNGSGNNARMVMWKDFVDRILNVTEKCSRTLYLLYLLSTGDESDEEAFRIPDMGLFKPEAEDDRFVLENKEPDVDRILKILDVNCLNEEAESSKVFGKKTNGSCSVGLWVLPSFVNHSCNPNVRRLHIGDYLVLHASRDIKTGEEITMGYFDILQPVNKRRELSKKWGFQCKCERCRFEEKVETEILGNGYESEDTVMRLEEEMKKKMMRKKERGYLRASYWGDYMNVYESEKSMRLGRRIPAIVVVAEGVAEAVGGDERVLRAAVGGSKRNGGGGGNKWVEIERLMKMGRGVYGRVVKKQGMRALFEWLNWRAEV</sequence>
<evidence type="ECO:0000256" key="1">
    <source>
        <dbReference type="PROSITE-ProRule" id="PRU00339"/>
    </source>
</evidence>
<dbReference type="InterPro" id="IPR053209">
    <property type="entry name" value="Gramillin-biosynth_MTr"/>
</dbReference>
<evidence type="ECO:0000313" key="3">
    <source>
        <dbReference type="EMBL" id="ONK65271.1"/>
    </source>
</evidence>
<dbReference type="SMART" id="SM00028">
    <property type="entry name" value="TPR"/>
    <property type="match status" value="2"/>
</dbReference>
<evidence type="ECO:0000259" key="2">
    <source>
        <dbReference type="PROSITE" id="PS50280"/>
    </source>
</evidence>
<proteinExistence type="predicted"/>
<accession>A0A5P1EL10</accession>